<dbReference type="PRINTS" id="PR01438">
    <property type="entry name" value="UNVRSLSTRESS"/>
</dbReference>
<dbReference type="PANTHER" id="PTHR46268">
    <property type="entry name" value="STRESS RESPONSE PROTEIN NHAX"/>
    <property type="match status" value="1"/>
</dbReference>
<dbReference type="EMBL" id="VIGC01000021">
    <property type="protein sequence ID" value="TQE94705.1"/>
    <property type="molecule type" value="Genomic_DNA"/>
</dbReference>
<dbReference type="RefSeq" id="WP_141611097.1">
    <property type="nucleotide sequence ID" value="NZ_VIGC02000021.1"/>
</dbReference>
<evidence type="ECO:0000259" key="2">
    <source>
        <dbReference type="Pfam" id="PF00582"/>
    </source>
</evidence>
<feature type="domain" description="UspA" evidence="2">
    <location>
        <begin position="11"/>
        <end position="159"/>
    </location>
</feature>
<comment type="caution">
    <text evidence="3">The sequence shown here is derived from an EMBL/GenBank/DDBJ whole genome shotgun (WGS) entry which is preliminary data.</text>
</comment>
<comment type="similarity">
    <text evidence="1">Belongs to the universal stress protein A family.</text>
</comment>
<evidence type="ECO:0000313" key="3">
    <source>
        <dbReference type="EMBL" id="TQE94705.1"/>
    </source>
</evidence>
<dbReference type="Gene3D" id="3.40.50.12370">
    <property type="match status" value="1"/>
</dbReference>
<dbReference type="OrthoDB" id="189896at2"/>
<sequence length="273" mass="29759">MTDLSTTEQNVRRILVALDASPHSVAALRAAAQLAALMGAELQGLFVEDINLIQLAHFPFSQEVGSYTASRRRLDNSSMERQMRAIARAIRQAMAEVANQAHVRWSFQVARGPVTAELLAAAEAALLLSMGRAGRRRRKSLGSTVQSVVSRTSRPVLILDEEGQLKYPLTVLYTGSPAADRALRLAIQLTQRTPSELRVLIWAGEGQTESAERLQKRVEQLAADQQVKVRLVRVDKTDNLLAAVQEGNGGTLVLPSERSFLLSAHVGPTLVVP</sequence>
<keyword evidence="4" id="KW-1185">Reference proteome</keyword>
<evidence type="ECO:0000313" key="4">
    <source>
        <dbReference type="Proteomes" id="UP000317371"/>
    </source>
</evidence>
<dbReference type="InterPro" id="IPR006016">
    <property type="entry name" value="UspA"/>
</dbReference>
<evidence type="ECO:0000256" key="1">
    <source>
        <dbReference type="ARBA" id="ARBA00008791"/>
    </source>
</evidence>
<proteinExistence type="inferred from homology"/>
<protein>
    <submittedName>
        <fullName evidence="3">Universal stress protein</fullName>
    </submittedName>
</protein>
<dbReference type="InterPro" id="IPR006015">
    <property type="entry name" value="Universal_stress_UspA"/>
</dbReference>
<gene>
    <name evidence="3" type="ORF">FKZ61_15710</name>
</gene>
<dbReference type="SUPFAM" id="SSF52402">
    <property type="entry name" value="Adenine nucleotide alpha hydrolases-like"/>
    <property type="match status" value="1"/>
</dbReference>
<accession>A0A540VD55</accession>
<reference evidence="3 4" key="1">
    <citation type="submission" date="2019-06" db="EMBL/GenBank/DDBJ databases">
        <title>Genome sequence of Litorilinea aerophila BAA-2444.</title>
        <authorList>
            <person name="Maclea K.S."/>
            <person name="Maurais E.G."/>
            <person name="Iannazzi L.C."/>
        </authorList>
    </citation>
    <scope>NUCLEOTIDE SEQUENCE [LARGE SCALE GENOMIC DNA]</scope>
    <source>
        <strain evidence="3 4">ATCC BAA-2444</strain>
    </source>
</reference>
<dbReference type="InParanoid" id="A0A540VD55"/>
<name>A0A540VD55_9CHLR</name>
<dbReference type="PANTHER" id="PTHR46268:SF15">
    <property type="entry name" value="UNIVERSAL STRESS PROTEIN HP_0031"/>
    <property type="match status" value="1"/>
</dbReference>
<dbReference type="Proteomes" id="UP000317371">
    <property type="component" value="Unassembled WGS sequence"/>
</dbReference>
<organism evidence="3 4">
    <name type="scientific">Litorilinea aerophila</name>
    <dbReference type="NCBI Taxonomy" id="1204385"/>
    <lineage>
        <taxon>Bacteria</taxon>
        <taxon>Bacillati</taxon>
        <taxon>Chloroflexota</taxon>
        <taxon>Caldilineae</taxon>
        <taxon>Caldilineales</taxon>
        <taxon>Caldilineaceae</taxon>
        <taxon>Litorilinea</taxon>
    </lineage>
</organism>
<dbReference type="Pfam" id="PF00582">
    <property type="entry name" value="Usp"/>
    <property type="match status" value="1"/>
</dbReference>
<dbReference type="AlphaFoldDB" id="A0A540VD55"/>